<proteinExistence type="predicted"/>
<dbReference type="EMBL" id="CM016762">
    <property type="protein sequence ID" value="TMS32855.1"/>
    <property type="molecule type" value="Genomic_DNA"/>
</dbReference>
<dbReference type="EMBL" id="AZBU02000001">
    <property type="protein sequence ID" value="TMS32855.1"/>
    <property type="molecule type" value="Genomic_DNA"/>
</dbReference>
<evidence type="ECO:0000256" key="1">
    <source>
        <dbReference type="SAM" id="MobiDB-lite"/>
    </source>
</evidence>
<evidence type="ECO:0000313" key="2">
    <source>
        <dbReference type="EMBL" id="TMS32855.1"/>
    </source>
</evidence>
<dbReference type="AlphaFoldDB" id="A0A4U8UL45"/>
<comment type="caution">
    <text evidence="2">The sequence shown here is derived from an EMBL/GenBank/DDBJ whole genome shotgun (WGS) entry which is preliminary data.</text>
</comment>
<protein>
    <submittedName>
        <fullName evidence="2">Uncharacterized protein</fullName>
    </submittedName>
</protein>
<sequence>MFCGSGLTKKKKKSSSRISPPAANLSIFNPKQNKQMRLLLKSVKTTLWSIERKKKLAHEDGEDPTPSEVQLHEGLLRISQAILKTGSCLSSLEPSGTLLIYVRISEFLLLFKCFIVSD</sequence>
<organism evidence="2 3">
    <name type="scientific">Steinernema carpocapsae</name>
    <name type="common">Entomopathogenic nematode</name>
    <dbReference type="NCBI Taxonomy" id="34508"/>
    <lineage>
        <taxon>Eukaryota</taxon>
        <taxon>Metazoa</taxon>
        <taxon>Ecdysozoa</taxon>
        <taxon>Nematoda</taxon>
        <taxon>Chromadorea</taxon>
        <taxon>Rhabditida</taxon>
        <taxon>Tylenchina</taxon>
        <taxon>Panagrolaimomorpha</taxon>
        <taxon>Strongyloidoidea</taxon>
        <taxon>Steinernematidae</taxon>
        <taxon>Steinernema</taxon>
    </lineage>
</organism>
<gene>
    <name evidence="2" type="ORF">L596_000653</name>
</gene>
<feature type="region of interest" description="Disordered" evidence="1">
    <location>
        <begin position="1"/>
        <end position="25"/>
    </location>
</feature>
<keyword evidence="3" id="KW-1185">Reference proteome</keyword>
<reference evidence="2 3" key="2">
    <citation type="journal article" date="2019" name="G3 (Bethesda)">
        <title>Hybrid Assembly of the Genome of the Entomopathogenic Nematode Steinernema carpocapsae Identifies the X-Chromosome.</title>
        <authorList>
            <person name="Serra L."/>
            <person name="Macchietto M."/>
            <person name="Macias-Munoz A."/>
            <person name="McGill C.J."/>
            <person name="Rodriguez I.M."/>
            <person name="Rodriguez B."/>
            <person name="Murad R."/>
            <person name="Mortazavi A."/>
        </authorList>
    </citation>
    <scope>NUCLEOTIDE SEQUENCE [LARGE SCALE GENOMIC DNA]</scope>
    <source>
        <strain evidence="2 3">ALL</strain>
    </source>
</reference>
<name>A0A4U8UL45_STECR</name>
<dbReference type="Proteomes" id="UP000298663">
    <property type="component" value="Chromosome X"/>
</dbReference>
<evidence type="ECO:0000313" key="3">
    <source>
        <dbReference type="Proteomes" id="UP000298663"/>
    </source>
</evidence>
<reference evidence="2 3" key="1">
    <citation type="journal article" date="2015" name="Genome Biol.">
        <title>Comparative genomics of Steinernema reveals deeply conserved gene regulatory networks.</title>
        <authorList>
            <person name="Dillman A.R."/>
            <person name="Macchietto M."/>
            <person name="Porter C.F."/>
            <person name="Rogers A."/>
            <person name="Williams B."/>
            <person name="Antoshechkin I."/>
            <person name="Lee M.M."/>
            <person name="Goodwin Z."/>
            <person name="Lu X."/>
            <person name="Lewis E.E."/>
            <person name="Goodrich-Blair H."/>
            <person name="Stock S.P."/>
            <person name="Adams B.J."/>
            <person name="Sternberg P.W."/>
            <person name="Mortazavi A."/>
        </authorList>
    </citation>
    <scope>NUCLEOTIDE SEQUENCE [LARGE SCALE GENOMIC DNA]</scope>
    <source>
        <strain evidence="2 3">ALL</strain>
    </source>
</reference>
<accession>A0A4U8UL45</accession>